<dbReference type="Proteomes" id="UP000030762">
    <property type="component" value="Unassembled WGS sequence"/>
</dbReference>
<dbReference type="OMA" id="ARQAMHT"/>
<organism evidence="2 3">
    <name type="scientific">Saprolegnia diclina (strain VS20)</name>
    <dbReference type="NCBI Taxonomy" id="1156394"/>
    <lineage>
        <taxon>Eukaryota</taxon>
        <taxon>Sar</taxon>
        <taxon>Stramenopiles</taxon>
        <taxon>Oomycota</taxon>
        <taxon>Saprolegniomycetes</taxon>
        <taxon>Saprolegniales</taxon>
        <taxon>Saprolegniaceae</taxon>
        <taxon>Saprolegnia</taxon>
    </lineage>
</organism>
<dbReference type="OrthoDB" id="10329921at2759"/>
<gene>
    <name evidence="2" type="ORF">SDRG_13094</name>
</gene>
<keyword evidence="1" id="KW-0472">Membrane</keyword>
<dbReference type="GeneID" id="19953821"/>
<feature type="transmembrane region" description="Helical" evidence="1">
    <location>
        <begin position="171"/>
        <end position="196"/>
    </location>
</feature>
<dbReference type="VEuPathDB" id="FungiDB:SDRG_13094"/>
<keyword evidence="3" id="KW-1185">Reference proteome</keyword>
<dbReference type="AlphaFoldDB" id="T0Q3Q1"/>
<keyword evidence="1" id="KW-0812">Transmembrane</keyword>
<accession>T0Q3Q1</accession>
<protein>
    <submittedName>
        <fullName evidence="2">Uncharacterized protein</fullName>
    </submittedName>
</protein>
<dbReference type="InParanoid" id="T0Q3Q1"/>
<dbReference type="RefSeq" id="XP_008617399.1">
    <property type="nucleotide sequence ID" value="XM_008619177.1"/>
</dbReference>
<evidence type="ECO:0000313" key="3">
    <source>
        <dbReference type="Proteomes" id="UP000030762"/>
    </source>
</evidence>
<sequence length="261" mass="27311">MTSTPQTSTVAAMKATARQAMHTLGLDTADMSTPASAVGALDAAVRNAMKAGGLYERIASPSSKRAYLADMAPPLSLTGCVVAATLAAGTIAIDYHLTDDAEKANVDVSLPNLGFWAARAASIVAVKRVLEFSALQYLGPRITDKLTKDIGESALRKAASLAHPGAPSVRILYTAAAGLLLTNVAVSAVDLAIGLVQYARGKPVSPLAITLRSLEKIVTTTYNMMLSAFVGTIFLSPGVGTDTMLLFCRQHDPTARFLYLL</sequence>
<evidence type="ECO:0000256" key="1">
    <source>
        <dbReference type="SAM" id="Phobius"/>
    </source>
</evidence>
<reference evidence="2 3" key="1">
    <citation type="submission" date="2012-04" db="EMBL/GenBank/DDBJ databases">
        <title>The Genome Sequence of Saprolegnia declina VS20.</title>
        <authorList>
            <consortium name="The Broad Institute Genome Sequencing Platform"/>
            <person name="Russ C."/>
            <person name="Nusbaum C."/>
            <person name="Tyler B."/>
            <person name="van West P."/>
            <person name="Dieguez-Uribeondo J."/>
            <person name="de Bruijn I."/>
            <person name="Tripathy S."/>
            <person name="Jiang R."/>
            <person name="Young S.K."/>
            <person name="Zeng Q."/>
            <person name="Gargeya S."/>
            <person name="Fitzgerald M."/>
            <person name="Haas B."/>
            <person name="Abouelleil A."/>
            <person name="Alvarado L."/>
            <person name="Arachchi H.M."/>
            <person name="Berlin A."/>
            <person name="Chapman S.B."/>
            <person name="Goldberg J."/>
            <person name="Griggs A."/>
            <person name="Gujja S."/>
            <person name="Hansen M."/>
            <person name="Howarth C."/>
            <person name="Imamovic A."/>
            <person name="Larimer J."/>
            <person name="McCowen C."/>
            <person name="Montmayeur A."/>
            <person name="Murphy C."/>
            <person name="Neiman D."/>
            <person name="Pearson M."/>
            <person name="Priest M."/>
            <person name="Roberts A."/>
            <person name="Saif S."/>
            <person name="Shea T."/>
            <person name="Sisk P."/>
            <person name="Sykes S."/>
            <person name="Wortman J."/>
            <person name="Nusbaum C."/>
            <person name="Birren B."/>
        </authorList>
    </citation>
    <scope>NUCLEOTIDE SEQUENCE [LARGE SCALE GENOMIC DNA]</scope>
    <source>
        <strain evidence="2 3">VS20</strain>
    </source>
</reference>
<name>T0Q3Q1_SAPDV</name>
<keyword evidence="1" id="KW-1133">Transmembrane helix</keyword>
<proteinExistence type="predicted"/>
<evidence type="ECO:0000313" key="2">
    <source>
        <dbReference type="EMBL" id="EQC29221.1"/>
    </source>
</evidence>
<dbReference type="EMBL" id="JH767186">
    <property type="protein sequence ID" value="EQC29221.1"/>
    <property type="molecule type" value="Genomic_DNA"/>
</dbReference>